<evidence type="ECO:0000256" key="1">
    <source>
        <dbReference type="SAM" id="MobiDB-lite"/>
    </source>
</evidence>
<sequence>MLEADFDPFVELLDAAYSLHGKTLPAMAKALFFRALVAHPLPVVRKAIDAHVKDSQRGQYAPKPADLIAQIEGAASNDMRPGPEEAWAIAVQAFDEDATVMLTDEISEAQGIARPIFELGDEVGARMAFREAYGRLVTQARAAGVAVKWWPSLGIDPDGRKEVLERAVAHGLLPANAPALSALPPPADAPLLETMIEAAAPTKADARETLDNLRKLLERDPESIECERLARVQRGHDATAARKQQLQRQADSRGNDSDSQAAA</sequence>
<evidence type="ECO:0000313" key="2">
    <source>
        <dbReference type="EMBL" id="MCG5072254.1"/>
    </source>
</evidence>
<dbReference type="EMBL" id="JAKLJA010000001">
    <property type="protein sequence ID" value="MCG5072254.1"/>
    <property type="molecule type" value="Genomic_DNA"/>
</dbReference>
<protein>
    <submittedName>
        <fullName evidence="2">Uncharacterized protein</fullName>
    </submittedName>
</protein>
<gene>
    <name evidence="2" type="ORF">L5014_02565</name>
</gene>
<name>A0A9X1RLB7_9BURK</name>
<keyword evidence="3" id="KW-1185">Reference proteome</keyword>
<reference evidence="2" key="1">
    <citation type="submission" date="2022-01" db="EMBL/GenBank/DDBJ databases">
        <title>Genome sequence and assembly of Parabukholderia sp. RG36.</title>
        <authorList>
            <person name="Chhetri G."/>
        </authorList>
    </citation>
    <scope>NUCLEOTIDE SEQUENCE</scope>
    <source>
        <strain evidence="2">RG36</strain>
    </source>
</reference>
<dbReference type="AlphaFoldDB" id="A0A9X1RLB7"/>
<comment type="caution">
    <text evidence="2">The sequence shown here is derived from an EMBL/GenBank/DDBJ whole genome shotgun (WGS) entry which is preliminary data.</text>
</comment>
<feature type="region of interest" description="Disordered" evidence="1">
    <location>
        <begin position="228"/>
        <end position="263"/>
    </location>
</feature>
<dbReference type="RefSeq" id="WP_238462005.1">
    <property type="nucleotide sequence ID" value="NZ_JAKLJA010000001.1"/>
</dbReference>
<proteinExistence type="predicted"/>
<accession>A0A9X1RLB7</accession>
<evidence type="ECO:0000313" key="3">
    <source>
        <dbReference type="Proteomes" id="UP001139308"/>
    </source>
</evidence>
<feature type="compositionally biased region" description="Basic and acidic residues" evidence="1">
    <location>
        <begin position="228"/>
        <end position="240"/>
    </location>
</feature>
<organism evidence="2 3">
    <name type="scientific">Paraburkholderia tagetis</name>
    <dbReference type="NCBI Taxonomy" id="2913261"/>
    <lineage>
        <taxon>Bacteria</taxon>
        <taxon>Pseudomonadati</taxon>
        <taxon>Pseudomonadota</taxon>
        <taxon>Betaproteobacteria</taxon>
        <taxon>Burkholderiales</taxon>
        <taxon>Burkholderiaceae</taxon>
        <taxon>Paraburkholderia</taxon>
    </lineage>
</organism>
<dbReference type="Proteomes" id="UP001139308">
    <property type="component" value="Unassembled WGS sequence"/>
</dbReference>